<dbReference type="EMBL" id="MPUH01000134">
    <property type="protein sequence ID" value="OMJ89083.1"/>
    <property type="molecule type" value="Genomic_DNA"/>
</dbReference>
<evidence type="ECO:0000313" key="1">
    <source>
        <dbReference type="EMBL" id="OMJ89083.1"/>
    </source>
</evidence>
<comment type="caution">
    <text evidence="1">The sequence shown here is derived from an EMBL/GenBank/DDBJ whole genome shotgun (WGS) entry which is preliminary data.</text>
</comment>
<accession>A0A1R2CJA6</accession>
<gene>
    <name evidence="1" type="ORF">SteCoe_8803</name>
</gene>
<dbReference type="Proteomes" id="UP000187209">
    <property type="component" value="Unassembled WGS sequence"/>
</dbReference>
<dbReference type="AlphaFoldDB" id="A0A1R2CJA6"/>
<organism evidence="1 2">
    <name type="scientific">Stentor coeruleus</name>
    <dbReference type="NCBI Taxonomy" id="5963"/>
    <lineage>
        <taxon>Eukaryota</taxon>
        <taxon>Sar</taxon>
        <taxon>Alveolata</taxon>
        <taxon>Ciliophora</taxon>
        <taxon>Postciliodesmatophora</taxon>
        <taxon>Heterotrichea</taxon>
        <taxon>Heterotrichida</taxon>
        <taxon>Stentoridae</taxon>
        <taxon>Stentor</taxon>
    </lineage>
</organism>
<protein>
    <submittedName>
        <fullName evidence="1">Uncharacterized protein</fullName>
    </submittedName>
</protein>
<proteinExistence type="predicted"/>
<name>A0A1R2CJA6_9CILI</name>
<sequence>MNTLQNKDKLSASKSKKLRENTLNAKEARIVSNNSKFKAKNISAKSSLINALIIHASSIAIENSESFSGIDLDCSFKKKSSVNVSNNSKTHKLYSSKTNSNITIESKIMDLSQKTEEKKDKISKVKYQMCSSCACVIY</sequence>
<evidence type="ECO:0000313" key="2">
    <source>
        <dbReference type="Proteomes" id="UP000187209"/>
    </source>
</evidence>
<keyword evidence="2" id="KW-1185">Reference proteome</keyword>
<reference evidence="1 2" key="1">
    <citation type="submission" date="2016-11" db="EMBL/GenBank/DDBJ databases">
        <title>The macronuclear genome of Stentor coeruleus: a giant cell with tiny introns.</title>
        <authorList>
            <person name="Slabodnick M."/>
            <person name="Ruby J.G."/>
            <person name="Reiff S.B."/>
            <person name="Swart E.C."/>
            <person name="Gosai S."/>
            <person name="Prabakaran S."/>
            <person name="Witkowska E."/>
            <person name="Larue G.E."/>
            <person name="Fisher S."/>
            <person name="Freeman R.M."/>
            <person name="Gunawardena J."/>
            <person name="Chu W."/>
            <person name="Stover N.A."/>
            <person name="Gregory B.D."/>
            <person name="Nowacki M."/>
            <person name="Derisi J."/>
            <person name="Roy S.W."/>
            <person name="Marshall W.F."/>
            <person name="Sood P."/>
        </authorList>
    </citation>
    <scope>NUCLEOTIDE SEQUENCE [LARGE SCALE GENOMIC DNA]</scope>
    <source>
        <strain evidence="1">WM001</strain>
    </source>
</reference>